<feature type="compositionally biased region" description="Gly residues" evidence="1">
    <location>
        <begin position="40"/>
        <end position="59"/>
    </location>
</feature>
<gene>
    <name evidence="3" type="ORF">SeMB42_g04380</name>
</gene>
<sequence>MHIQTLAQIVALVGISMTATAIPTPQGTITGSQGGAGGAIGTGAGGTVTGSTGGPGGNVGISSVDDWPTPPRNFYPPYYPAGFNQETGQRLTPQGTPVITTGRASPGRANTGTGTQVAGGGVGAGSGGTVAGSQAGTGGAVSTAQVGFAPPVVWVAYPPGFVPPTYASGITTSPSGVASGTVTPFGATGFTTSRGATAFGTTA</sequence>
<dbReference type="Proteomes" id="UP000317494">
    <property type="component" value="Unassembled WGS sequence"/>
</dbReference>
<dbReference type="VEuPathDB" id="FungiDB:SeMB42_g04380"/>
<proteinExistence type="predicted"/>
<feature type="chain" id="PRO_5021473033" evidence="2">
    <location>
        <begin position="22"/>
        <end position="203"/>
    </location>
</feature>
<feature type="signal peptide" evidence="2">
    <location>
        <begin position="1"/>
        <end position="21"/>
    </location>
</feature>
<feature type="region of interest" description="Disordered" evidence="1">
    <location>
        <begin position="40"/>
        <end position="75"/>
    </location>
</feature>
<reference evidence="3 4" key="1">
    <citation type="journal article" date="2019" name="Sci. Rep.">
        <title>Comparative genomics of chytrid fungi reveal insights into the obligate biotrophic and pathogenic lifestyle of Synchytrium endobioticum.</title>
        <authorList>
            <person name="van de Vossenberg B.T.L.H."/>
            <person name="Warris S."/>
            <person name="Nguyen H.D.T."/>
            <person name="van Gent-Pelzer M.P.E."/>
            <person name="Joly D.L."/>
            <person name="van de Geest H.C."/>
            <person name="Bonants P.J.M."/>
            <person name="Smith D.S."/>
            <person name="Levesque C.A."/>
            <person name="van der Lee T.A.J."/>
        </authorList>
    </citation>
    <scope>NUCLEOTIDE SEQUENCE [LARGE SCALE GENOMIC DNA]</scope>
    <source>
        <strain evidence="3 4">MB42</strain>
    </source>
</reference>
<name>A0A507CZ01_9FUNG</name>
<evidence type="ECO:0000313" key="3">
    <source>
        <dbReference type="EMBL" id="TPX44291.1"/>
    </source>
</evidence>
<protein>
    <submittedName>
        <fullName evidence="3">Uncharacterized protein</fullName>
    </submittedName>
</protein>
<dbReference type="EMBL" id="QEAN01000175">
    <property type="protein sequence ID" value="TPX44291.1"/>
    <property type="molecule type" value="Genomic_DNA"/>
</dbReference>
<evidence type="ECO:0000256" key="2">
    <source>
        <dbReference type="SAM" id="SignalP"/>
    </source>
</evidence>
<dbReference type="AlphaFoldDB" id="A0A507CZ01"/>
<accession>A0A507CZ01</accession>
<keyword evidence="4" id="KW-1185">Reference proteome</keyword>
<organism evidence="3 4">
    <name type="scientific">Synchytrium endobioticum</name>
    <dbReference type="NCBI Taxonomy" id="286115"/>
    <lineage>
        <taxon>Eukaryota</taxon>
        <taxon>Fungi</taxon>
        <taxon>Fungi incertae sedis</taxon>
        <taxon>Chytridiomycota</taxon>
        <taxon>Chytridiomycota incertae sedis</taxon>
        <taxon>Chytridiomycetes</taxon>
        <taxon>Synchytriales</taxon>
        <taxon>Synchytriaceae</taxon>
        <taxon>Synchytrium</taxon>
    </lineage>
</organism>
<keyword evidence="2" id="KW-0732">Signal</keyword>
<evidence type="ECO:0000313" key="4">
    <source>
        <dbReference type="Proteomes" id="UP000317494"/>
    </source>
</evidence>
<evidence type="ECO:0000256" key="1">
    <source>
        <dbReference type="SAM" id="MobiDB-lite"/>
    </source>
</evidence>
<comment type="caution">
    <text evidence="3">The sequence shown here is derived from an EMBL/GenBank/DDBJ whole genome shotgun (WGS) entry which is preliminary data.</text>
</comment>